<keyword evidence="3" id="KW-1185">Reference proteome</keyword>
<dbReference type="Proteomes" id="UP000199598">
    <property type="component" value="Unassembled WGS sequence"/>
</dbReference>
<dbReference type="PROSITE" id="PS51186">
    <property type="entry name" value="GNAT"/>
    <property type="match status" value="1"/>
</dbReference>
<gene>
    <name evidence="2" type="ORF">SAMN04488518_10656</name>
</gene>
<dbReference type="InterPro" id="IPR000182">
    <property type="entry name" value="GNAT_dom"/>
</dbReference>
<evidence type="ECO:0000313" key="3">
    <source>
        <dbReference type="Proteomes" id="UP000199598"/>
    </source>
</evidence>
<dbReference type="InterPro" id="IPR016181">
    <property type="entry name" value="Acyl_CoA_acyltransferase"/>
</dbReference>
<reference evidence="2 3" key="1">
    <citation type="submission" date="2016-10" db="EMBL/GenBank/DDBJ databases">
        <authorList>
            <person name="Varghese N."/>
            <person name="Submissions S."/>
        </authorList>
    </citation>
    <scope>NUCLEOTIDE SEQUENCE [LARGE SCALE GENOMIC DNA]</scope>
    <source>
        <strain evidence="2 3">DSM 16392</strain>
    </source>
</reference>
<dbReference type="Pfam" id="PF13527">
    <property type="entry name" value="Acetyltransf_9"/>
    <property type="match status" value="1"/>
</dbReference>
<name>A0A1I4A9Q6_9HYPH</name>
<protein>
    <submittedName>
        <fullName evidence="2">Acetyltransferase</fullName>
    </submittedName>
</protein>
<dbReference type="Gene3D" id="3.40.630.30">
    <property type="match status" value="1"/>
</dbReference>
<proteinExistence type="predicted"/>
<dbReference type="EMBL" id="FOSK01000006">
    <property type="protein sequence ID" value="SFK52827.1"/>
    <property type="molecule type" value="Genomic_DNA"/>
</dbReference>
<dbReference type="CDD" id="cd04301">
    <property type="entry name" value="NAT_SF"/>
    <property type="match status" value="1"/>
</dbReference>
<organism evidence="2 3">
    <name type="scientific">Pseudovibrio ascidiaceicola</name>
    <dbReference type="NCBI Taxonomy" id="285279"/>
    <lineage>
        <taxon>Bacteria</taxon>
        <taxon>Pseudomonadati</taxon>
        <taxon>Pseudomonadota</taxon>
        <taxon>Alphaproteobacteria</taxon>
        <taxon>Hyphomicrobiales</taxon>
        <taxon>Stappiaceae</taxon>
        <taxon>Pseudovibrio</taxon>
    </lineage>
</organism>
<comment type="caution">
    <text evidence="2">The sequence shown here is derived from an EMBL/GenBank/DDBJ whole genome shotgun (WGS) entry which is preliminary data.</text>
</comment>
<evidence type="ECO:0000259" key="1">
    <source>
        <dbReference type="PROSITE" id="PS51186"/>
    </source>
</evidence>
<sequence>MIIRTELPSEVEAIRDLVYAVFENHPHHEPGAKPTEHLIIDQLRTNGELTLSLIGGQAGGMVGHIAFSPVTIDGEDKGWYGLGPVAIAPKHQGKGFGSALIVEGMQQIKQLGARGVVLLGEPEYYSRFGFQQAKGLVFPDVPAEYFMQHTFEGETPTGTVAYSAAFTAS</sequence>
<dbReference type="SUPFAM" id="SSF55729">
    <property type="entry name" value="Acyl-CoA N-acyltransferases (Nat)"/>
    <property type="match status" value="1"/>
</dbReference>
<accession>A0A1I4A9Q6</accession>
<evidence type="ECO:0000313" key="2">
    <source>
        <dbReference type="EMBL" id="SFK52827.1"/>
    </source>
</evidence>
<feature type="domain" description="N-acetyltransferase" evidence="1">
    <location>
        <begin position="1"/>
        <end position="152"/>
    </location>
</feature>
<dbReference type="RefSeq" id="WP_093519851.1">
    <property type="nucleotide sequence ID" value="NZ_FOSK01000006.1"/>
</dbReference>